<protein>
    <submittedName>
        <fullName evidence="1">Asparaginase</fullName>
    </submittedName>
</protein>
<dbReference type="RefSeq" id="WP_158976139.1">
    <property type="nucleotide sequence ID" value="NZ_WSFO01000001.1"/>
</dbReference>
<proteinExistence type="predicted"/>
<dbReference type="Pfam" id="PF06089">
    <property type="entry name" value="Asparaginase_II"/>
    <property type="match status" value="1"/>
</dbReference>
<accession>A0A6A4RMM0</accession>
<dbReference type="PANTHER" id="PTHR42110:SF1">
    <property type="entry name" value="L-ASPARAGINASE, PUTATIVE (AFU_ORTHOLOGUE AFUA_3G11890)-RELATED"/>
    <property type="match status" value="1"/>
</dbReference>
<dbReference type="AlphaFoldDB" id="A0A6A4RMM0"/>
<dbReference type="EMBL" id="WSFO01000001">
    <property type="protein sequence ID" value="KAE9632241.1"/>
    <property type="molecule type" value="Genomic_DNA"/>
</dbReference>
<reference evidence="1 2" key="1">
    <citation type="submission" date="2019-12" db="EMBL/GenBank/DDBJ databases">
        <authorList>
            <person name="Zhang Y.-J."/>
        </authorList>
    </citation>
    <scope>NUCLEOTIDE SEQUENCE [LARGE SCALE GENOMIC DNA]</scope>
    <source>
        <strain evidence="1 2">H18S-6</strain>
    </source>
</reference>
<dbReference type="PANTHER" id="PTHR42110">
    <property type="entry name" value="L-ASPARAGINASE, PUTATIVE (AFU_ORTHOLOGUE AFUA_3G11890)-RELATED"/>
    <property type="match status" value="1"/>
</dbReference>
<organism evidence="1 2">
    <name type="scientific">Parasedimentitalea maritima</name>
    <dbReference type="NCBI Taxonomy" id="2578117"/>
    <lineage>
        <taxon>Bacteria</taxon>
        <taxon>Pseudomonadati</taxon>
        <taxon>Pseudomonadota</taxon>
        <taxon>Alphaproteobacteria</taxon>
        <taxon>Rhodobacterales</taxon>
        <taxon>Paracoccaceae</taxon>
        <taxon>Parasedimentitalea</taxon>
    </lineage>
</organism>
<name>A0A6A4RMM0_9RHOB</name>
<evidence type="ECO:0000313" key="2">
    <source>
        <dbReference type="Proteomes" id="UP000441586"/>
    </source>
</evidence>
<dbReference type="InterPro" id="IPR012338">
    <property type="entry name" value="Beta-lactam/transpept-like"/>
</dbReference>
<evidence type="ECO:0000313" key="1">
    <source>
        <dbReference type="EMBL" id="KAE9632241.1"/>
    </source>
</evidence>
<gene>
    <name evidence="1" type="ORF">GP644_00215</name>
</gene>
<dbReference type="InterPro" id="IPR010349">
    <property type="entry name" value="Asparaginase_II"/>
</dbReference>
<comment type="caution">
    <text evidence="1">The sequence shown here is derived from an EMBL/GenBank/DDBJ whole genome shotgun (WGS) entry which is preliminary data.</text>
</comment>
<dbReference type="SUPFAM" id="SSF56601">
    <property type="entry name" value="beta-lactamase/transpeptidase-like"/>
    <property type="match status" value="1"/>
</dbReference>
<dbReference type="Proteomes" id="UP000441586">
    <property type="component" value="Unassembled WGS sequence"/>
</dbReference>
<sequence>MTNPVPMAEIWRGQLLESLHLGHAVVCDDSGQVVRSWGDPDAVIYPRSSAKMIQALPLITSGAAEKFGLTSEQLALACASHNGAEIHTSRVNSWLTQLGLTDSDFRCGPQLPNDIPARNGLIKTDTSPCQVHNNCSGKHAGFLTLAQHMGAGPEYVEMDHPVQQACLTAFEETTGQDSPCFGIDGCSAPNFATTLTGLARSMAWFASASDRSDRSSSAAQQLVAAMTTHPNLVAGETRACTNLMRAMDGKVAIKTGAEAVFIAIIPEKRLGVALKIVDGATRASECAIAAILVSLGVLDANHPETLKYMNTPIRSRRGIEAGIVRPATELLF</sequence>